<sequence>IIIDRFIKIQYYIPIITLEAEELVNYFINRIYYIYSLLDSILSNRGTQFILHF</sequence>
<dbReference type="HOGENOM" id="CLU_183422_1_0_1"/>
<dbReference type="RefSeq" id="XP_009847074.1">
    <property type="nucleotide sequence ID" value="XM_009848772.1"/>
</dbReference>
<proteinExistence type="predicted"/>
<name>F8MEY0_NEUT8</name>
<dbReference type="VEuPathDB" id="FungiDB:NEUTE1DRAFT_34759"/>
<evidence type="ECO:0000313" key="2">
    <source>
        <dbReference type="Proteomes" id="UP000008065"/>
    </source>
</evidence>
<feature type="non-terminal residue" evidence="1">
    <location>
        <position position="1"/>
    </location>
</feature>
<dbReference type="GeneID" id="20827485"/>
<keyword evidence="2" id="KW-1185">Reference proteome</keyword>
<protein>
    <recommendedName>
        <fullName evidence="3">Integrase catalytic domain-containing protein</fullName>
    </recommendedName>
</protein>
<accession>F8MEY0</accession>
<dbReference type="AlphaFoldDB" id="F8MEY0"/>
<reference evidence="2" key="1">
    <citation type="journal article" date="2011" name="Genetics">
        <title>Massive changes in genome architecture accompany the transition to self-fertility in the filamentous fungus Neurospora tetrasperma.</title>
        <authorList>
            <person name="Ellison C.E."/>
            <person name="Stajich J.E."/>
            <person name="Jacobson D.J."/>
            <person name="Natvig D.O."/>
            <person name="Lapidus A."/>
            <person name="Foster B."/>
            <person name="Aerts A."/>
            <person name="Riley R."/>
            <person name="Lindquist E.A."/>
            <person name="Grigoriev I.V."/>
            <person name="Taylor J.W."/>
        </authorList>
    </citation>
    <scope>NUCLEOTIDE SEQUENCE [LARGE SCALE GENOMIC DNA]</scope>
    <source>
        <strain evidence="2">FGSC 2508 / P0657</strain>
    </source>
</reference>
<dbReference type="KEGG" id="nte:NEUTE1DRAFT34759"/>
<evidence type="ECO:0008006" key="3">
    <source>
        <dbReference type="Google" id="ProtNLM"/>
    </source>
</evidence>
<organism evidence="1 2">
    <name type="scientific">Neurospora tetrasperma (strain FGSC 2508 / ATCC MYA-4615 / P0657)</name>
    <dbReference type="NCBI Taxonomy" id="510951"/>
    <lineage>
        <taxon>Eukaryota</taxon>
        <taxon>Fungi</taxon>
        <taxon>Dikarya</taxon>
        <taxon>Ascomycota</taxon>
        <taxon>Pezizomycotina</taxon>
        <taxon>Sordariomycetes</taxon>
        <taxon>Sordariomycetidae</taxon>
        <taxon>Sordariales</taxon>
        <taxon>Sordariaceae</taxon>
        <taxon>Neurospora</taxon>
    </lineage>
</organism>
<gene>
    <name evidence="1" type="ORF">NEUTE1DRAFT_34759</name>
</gene>
<evidence type="ECO:0000313" key="1">
    <source>
        <dbReference type="EMBL" id="EGO61701.1"/>
    </source>
</evidence>
<dbReference type="OrthoDB" id="3689183at2759"/>
<dbReference type="EMBL" id="GL891302">
    <property type="protein sequence ID" value="EGO61701.1"/>
    <property type="molecule type" value="Genomic_DNA"/>
</dbReference>
<dbReference type="Proteomes" id="UP000008065">
    <property type="component" value="Unassembled WGS sequence"/>
</dbReference>